<name>A0A846MZL8_9PROT</name>
<sequence>MHRAVTGDMLAAVELTARVLPFPAGGRRMGKSVNLQACETDWSEAIAAVASTRDREAFARLFGHFAPRVKSYMLRLSAKDAEAEELAQEVMLLVWRKAELFDATSHGAAAWIFTIARNVRIDAARRAKRGGIKEVEDVEAEFRVDGGALADETLMTSEQQAQLRAALSELPTDQRKVVELSFFEERAHGEISALLGLPLGTVKSRLRLAMERLRKRLGSVA</sequence>
<dbReference type="AlphaFoldDB" id="A0A846MZL8"/>
<evidence type="ECO:0000313" key="9">
    <source>
        <dbReference type="EMBL" id="NIK88400.1"/>
    </source>
</evidence>
<gene>
    <name evidence="9" type="ORF">FHS83_001718</name>
</gene>
<evidence type="ECO:0000259" key="7">
    <source>
        <dbReference type="Pfam" id="PF04542"/>
    </source>
</evidence>
<dbReference type="GO" id="GO:0003677">
    <property type="term" value="F:DNA binding"/>
    <property type="evidence" value="ECO:0007669"/>
    <property type="project" value="UniProtKB-KW"/>
</dbReference>
<dbReference type="Pfam" id="PF04542">
    <property type="entry name" value="Sigma70_r2"/>
    <property type="match status" value="1"/>
</dbReference>
<keyword evidence="5 6" id="KW-0804">Transcription</keyword>
<dbReference type="PANTHER" id="PTHR43133:SF62">
    <property type="entry name" value="RNA POLYMERASE SIGMA FACTOR SIGZ"/>
    <property type="match status" value="1"/>
</dbReference>
<keyword evidence="3 6" id="KW-0731">Sigma factor</keyword>
<dbReference type="Gene3D" id="1.10.10.10">
    <property type="entry name" value="Winged helix-like DNA-binding domain superfamily/Winged helix DNA-binding domain"/>
    <property type="match status" value="1"/>
</dbReference>
<keyword evidence="2 6" id="KW-0805">Transcription regulation</keyword>
<accession>A0A846MZL8</accession>
<dbReference type="NCBIfam" id="TIGR02937">
    <property type="entry name" value="sigma70-ECF"/>
    <property type="match status" value="1"/>
</dbReference>
<dbReference type="RefSeq" id="WP_208414329.1">
    <property type="nucleotide sequence ID" value="NZ_BAAADC010000001.1"/>
</dbReference>
<comment type="similarity">
    <text evidence="1 6">Belongs to the sigma-70 factor family. ECF subfamily.</text>
</comment>
<dbReference type="InterPro" id="IPR000838">
    <property type="entry name" value="RNA_pol_sigma70_ECF_CS"/>
</dbReference>
<evidence type="ECO:0000256" key="1">
    <source>
        <dbReference type="ARBA" id="ARBA00010641"/>
    </source>
</evidence>
<feature type="domain" description="RNA polymerase sigma-70 region 2" evidence="7">
    <location>
        <begin position="61"/>
        <end position="129"/>
    </location>
</feature>
<dbReference type="InterPro" id="IPR014284">
    <property type="entry name" value="RNA_pol_sigma-70_dom"/>
</dbReference>
<evidence type="ECO:0000256" key="5">
    <source>
        <dbReference type="ARBA" id="ARBA00023163"/>
    </source>
</evidence>
<dbReference type="EMBL" id="JAASRM010000001">
    <property type="protein sequence ID" value="NIK88400.1"/>
    <property type="molecule type" value="Genomic_DNA"/>
</dbReference>
<dbReference type="InterPro" id="IPR007627">
    <property type="entry name" value="RNA_pol_sigma70_r2"/>
</dbReference>
<dbReference type="CDD" id="cd06171">
    <property type="entry name" value="Sigma70_r4"/>
    <property type="match status" value="1"/>
</dbReference>
<dbReference type="SUPFAM" id="SSF88659">
    <property type="entry name" value="Sigma3 and sigma4 domains of RNA polymerase sigma factors"/>
    <property type="match status" value="1"/>
</dbReference>
<dbReference type="GO" id="GO:0006352">
    <property type="term" value="P:DNA-templated transcription initiation"/>
    <property type="evidence" value="ECO:0007669"/>
    <property type="project" value="InterPro"/>
</dbReference>
<dbReference type="Gene3D" id="1.10.1740.10">
    <property type="match status" value="1"/>
</dbReference>
<comment type="caution">
    <text evidence="9">The sequence shown here is derived from an EMBL/GenBank/DDBJ whole genome shotgun (WGS) entry which is preliminary data.</text>
</comment>
<keyword evidence="4 6" id="KW-0238">DNA-binding</keyword>
<reference evidence="9 10" key="1">
    <citation type="submission" date="2020-03" db="EMBL/GenBank/DDBJ databases">
        <title>Genomic Encyclopedia of Type Strains, Phase IV (KMG-IV): sequencing the most valuable type-strain genomes for metagenomic binning, comparative biology and taxonomic classification.</title>
        <authorList>
            <person name="Goeker M."/>
        </authorList>
    </citation>
    <scope>NUCLEOTIDE SEQUENCE [LARGE SCALE GENOMIC DNA]</scope>
    <source>
        <strain evidence="9 10">DSM 19867</strain>
    </source>
</reference>
<evidence type="ECO:0000256" key="3">
    <source>
        <dbReference type="ARBA" id="ARBA00023082"/>
    </source>
</evidence>
<dbReference type="PANTHER" id="PTHR43133">
    <property type="entry name" value="RNA POLYMERASE ECF-TYPE SIGMA FACTO"/>
    <property type="match status" value="1"/>
</dbReference>
<dbReference type="InterPro" id="IPR036388">
    <property type="entry name" value="WH-like_DNA-bd_sf"/>
</dbReference>
<dbReference type="InterPro" id="IPR013249">
    <property type="entry name" value="RNA_pol_sigma70_r4_t2"/>
</dbReference>
<organism evidence="9 10">
    <name type="scientific">Rhizomicrobium palustre</name>
    <dbReference type="NCBI Taxonomy" id="189966"/>
    <lineage>
        <taxon>Bacteria</taxon>
        <taxon>Pseudomonadati</taxon>
        <taxon>Pseudomonadota</taxon>
        <taxon>Alphaproteobacteria</taxon>
        <taxon>Micropepsales</taxon>
        <taxon>Micropepsaceae</taxon>
        <taxon>Rhizomicrobium</taxon>
    </lineage>
</organism>
<dbReference type="SUPFAM" id="SSF88946">
    <property type="entry name" value="Sigma2 domain of RNA polymerase sigma factors"/>
    <property type="match status" value="1"/>
</dbReference>
<dbReference type="Proteomes" id="UP000570514">
    <property type="component" value="Unassembled WGS sequence"/>
</dbReference>
<dbReference type="PROSITE" id="PS01063">
    <property type="entry name" value="SIGMA70_ECF"/>
    <property type="match status" value="1"/>
</dbReference>
<dbReference type="InterPro" id="IPR039425">
    <property type="entry name" value="RNA_pol_sigma-70-like"/>
</dbReference>
<keyword evidence="10" id="KW-1185">Reference proteome</keyword>
<dbReference type="GO" id="GO:0016987">
    <property type="term" value="F:sigma factor activity"/>
    <property type="evidence" value="ECO:0007669"/>
    <property type="project" value="UniProtKB-KW"/>
</dbReference>
<evidence type="ECO:0000256" key="6">
    <source>
        <dbReference type="RuleBase" id="RU000716"/>
    </source>
</evidence>
<evidence type="ECO:0000313" key="10">
    <source>
        <dbReference type="Proteomes" id="UP000570514"/>
    </source>
</evidence>
<proteinExistence type="inferred from homology"/>
<dbReference type="InterPro" id="IPR013325">
    <property type="entry name" value="RNA_pol_sigma_r2"/>
</dbReference>
<dbReference type="Pfam" id="PF08281">
    <property type="entry name" value="Sigma70_r4_2"/>
    <property type="match status" value="1"/>
</dbReference>
<evidence type="ECO:0000256" key="2">
    <source>
        <dbReference type="ARBA" id="ARBA00023015"/>
    </source>
</evidence>
<feature type="domain" description="RNA polymerase sigma factor 70 region 4 type 2" evidence="8">
    <location>
        <begin position="162"/>
        <end position="213"/>
    </location>
</feature>
<evidence type="ECO:0000259" key="8">
    <source>
        <dbReference type="Pfam" id="PF08281"/>
    </source>
</evidence>
<evidence type="ECO:0000256" key="4">
    <source>
        <dbReference type="ARBA" id="ARBA00023125"/>
    </source>
</evidence>
<protein>
    <recommendedName>
        <fullName evidence="6">RNA polymerase sigma factor</fullName>
    </recommendedName>
</protein>
<dbReference type="InterPro" id="IPR013324">
    <property type="entry name" value="RNA_pol_sigma_r3/r4-like"/>
</dbReference>